<organism evidence="4 5">
    <name type="scientific">Roseateles aquae</name>
    <dbReference type="NCBI Taxonomy" id="3077235"/>
    <lineage>
        <taxon>Bacteria</taxon>
        <taxon>Pseudomonadati</taxon>
        <taxon>Pseudomonadota</taxon>
        <taxon>Betaproteobacteria</taxon>
        <taxon>Burkholderiales</taxon>
        <taxon>Sphaerotilaceae</taxon>
        <taxon>Roseateles</taxon>
    </lineage>
</organism>
<dbReference type="SUPFAM" id="SSF56112">
    <property type="entry name" value="Protein kinase-like (PK-like)"/>
    <property type="match status" value="1"/>
</dbReference>
<dbReference type="PROSITE" id="PS50011">
    <property type="entry name" value="PROTEIN_KINASE_DOM"/>
    <property type="match status" value="1"/>
</dbReference>
<protein>
    <submittedName>
        <fullName evidence="4">Diguanylate cyclase</fullName>
        <ecNumber evidence="4">2.7.7.65</ecNumber>
    </submittedName>
</protein>
<dbReference type="Pfam" id="PF00069">
    <property type="entry name" value="Pkinase"/>
    <property type="match status" value="1"/>
</dbReference>
<comment type="caution">
    <text evidence="4">The sequence shown here is derived from an EMBL/GenBank/DDBJ whole genome shotgun (WGS) entry which is preliminary data.</text>
</comment>
<dbReference type="InterPro" id="IPR027417">
    <property type="entry name" value="P-loop_NTPase"/>
</dbReference>
<reference evidence="4" key="1">
    <citation type="submission" date="2023-09" db="EMBL/GenBank/DDBJ databases">
        <title>Paucibacter sp. APW11 Genome sequencing and assembly.</title>
        <authorList>
            <person name="Kim I."/>
        </authorList>
    </citation>
    <scope>NUCLEOTIDE SEQUENCE</scope>
    <source>
        <strain evidence="4">APW11</strain>
    </source>
</reference>
<dbReference type="SUPFAM" id="SSF55781">
    <property type="entry name" value="GAF domain-like"/>
    <property type="match status" value="1"/>
</dbReference>
<name>A0ABU3P9J3_9BURK</name>
<dbReference type="Pfam" id="PF01590">
    <property type="entry name" value="GAF"/>
    <property type="match status" value="1"/>
</dbReference>
<dbReference type="SMART" id="SM00065">
    <property type="entry name" value="GAF"/>
    <property type="match status" value="1"/>
</dbReference>
<dbReference type="InterPro" id="IPR000719">
    <property type="entry name" value="Prot_kinase_dom"/>
</dbReference>
<dbReference type="GO" id="GO:0052621">
    <property type="term" value="F:diguanylate cyclase activity"/>
    <property type="evidence" value="ECO:0007669"/>
    <property type="project" value="UniProtKB-EC"/>
</dbReference>
<dbReference type="Pfam" id="PF00990">
    <property type="entry name" value="GGDEF"/>
    <property type="match status" value="1"/>
</dbReference>
<dbReference type="Pfam" id="PF13191">
    <property type="entry name" value="AAA_16"/>
    <property type="match status" value="1"/>
</dbReference>
<dbReference type="EMBL" id="JAVXZY010000002">
    <property type="protein sequence ID" value="MDT8999241.1"/>
    <property type="molecule type" value="Genomic_DNA"/>
</dbReference>
<dbReference type="PROSITE" id="PS50887">
    <property type="entry name" value="GGDEF"/>
    <property type="match status" value="1"/>
</dbReference>
<dbReference type="InterPro" id="IPR053159">
    <property type="entry name" value="Hybrid_Histidine_Kinase"/>
</dbReference>
<keyword evidence="4" id="KW-0808">Transferase</keyword>
<dbReference type="InterPro" id="IPR029787">
    <property type="entry name" value="Nucleotide_cyclase"/>
</dbReference>
<dbReference type="InterPro" id="IPR043128">
    <property type="entry name" value="Rev_trsase/Diguanyl_cyclase"/>
</dbReference>
<dbReference type="InterPro" id="IPR003018">
    <property type="entry name" value="GAF"/>
</dbReference>
<dbReference type="Gene3D" id="1.10.510.10">
    <property type="entry name" value="Transferase(Phosphotransferase) domain 1"/>
    <property type="match status" value="1"/>
</dbReference>
<evidence type="ECO:0000313" key="5">
    <source>
        <dbReference type="Proteomes" id="UP001246372"/>
    </source>
</evidence>
<dbReference type="Gene3D" id="3.30.450.40">
    <property type="match status" value="1"/>
</dbReference>
<dbReference type="InterPro" id="IPR011009">
    <property type="entry name" value="Kinase-like_dom_sf"/>
</dbReference>
<evidence type="ECO:0000313" key="4">
    <source>
        <dbReference type="EMBL" id="MDT8999241.1"/>
    </source>
</evidence>
<dbReference type="Proteomes" id="UP001246372">
    <property type="component" value="Unassembled WGS sequence"/>
</dbReference>
<dbReference type="Gene3D" id="3.40.50.300">
    <property type="entry name" value="P-loop containing nucleotide triphosphate hydrolases"/>
    <property type="match status" value="1"/>
</dbReference>
<dbReference type="CDD" id="cd01949">
    <property type="entry name" value="GGDEF"/>
    <property type="match status" value="1"/>
</dbReference>
<comment type="subcellular location">
    <subcellularLocation>
        <location evidence="1">Membrane</location>
        <topology evidence="1">Single-pass membrane protein</topology>
    </subcellularLocation>
</comment>
<dbReference type="InterPro" id="IPR008266">
    <property type="entry name" value="Tyr_kinase_AS"/>
</dbReference>
<dbReference type="InterPro" id="IPR000160">
    <property type="entry name" value="GGDEF_dom"/>
</dbReference>
<dbReference type="CDD" id="cd14014">
    <property type="entry name" value="STKc_PknB_like"/>
    <property type="match status" value="1"/>
</dbReference>
<dbReference type="NCBIfam" id="TIGR00254">
    <property type="entry name" value="GGDEF"/>
    <property type="match status" value="1"/>
</dbReference>
<accession>A0ABU3P9J3</accession>
<keyword evidence="4" id="KW-0548">Nucleotidyltransferase</keyword>
<gene>
    <name evidence="4" type="ORF">RQP53_08175</name>
</gene>
<sequence>MQLAGFTLKDTIYSVGETVVASAVSAEGQRVVLKYLQSAQPAPEQLARWRHEYQLLSAIDSPWIIKAEALLPVEHSLVLVLEDFAATNLAELIARQALDLSDRLGLALQLCRALSAVHQHHLIHGDIAPKNVLVDLATLRLKLCDFGLASRLEHAQQRGDDVLLRGTLEYMAPEQTGRTNLEVDYRSDFYSLGVTLYELFSGRKPFQSSDPMTLLHAQLAVTPMPLHQLDPGIPEPLSAIVQKLLDKHPDQRYQSSFGLQHDLERCAMSWLHGQQIEPFELAQADTPERFCVAQRLYGRDAELATMLAAFERASSGQAELLFVSGYSGIGKTALVSELHRPVVARRGYFLRGKCDQYSRNQPYAALIQAFQQLMQQLAIEGEERRHYWRSELQEALGEQAGAVAAIIPNLSLLIGAPPPLPALPAAETEKRFHIAFAQFVRALARRSHPLLLFLDDLQWADAPTLRLLEHLLSAEGERSVLIIGAYRDNEVDEQHPLAISRAALARRRVEHLQLGHLAPLDVAAMVADTLRCKLGAIEALVELCLEKTRGNPFFLGQFLRSLHEQGDIHYVRGEGVWRWNIEQIRRRGMTDNVVTLMLDKLRALAEPTQALLARAALLGDSFDLRELMAIAGADAQVTAALLWPALQLGLVLPLNEDYKFEDSPELLQSARYRFLHDRVQQAAHELTPAAELPSLQLQCGRALLAASSADELEQRLFIILECLNQASALMADPAERQQLLALNLRGGVRAKAASAFAAAVALLRQALALLGERAWQQQPEQTLAVYRELAEAEYLAGNFDAAEAIYPGAIAACGHALAKVQLALVQADQYHIQGRFGDAHPVLLQALQWLERPLPDDEAAAGALFQQEFGETEALLAQRSVSELLQAAEMNAPERLLEMRLYYALTHSSYQTGRFAAFVLVACRMVHTTLLHGQGDLSSIGYVAYMTAMSVMKRPYPDCYRMGKLALSLAEQRDNPYFRLTVYQYFPAFYQHWCEALPDSFPYLQRGMELGQLGINPLSAGYATLLLAVNRFVHGAELEALEIDSELGLRFLQQSRQPHTEAMLRYGVLQPLRALRGRTTGALSFDSEDCSSSAFFNGDYRSPSIPLALYSTAMLRHAYLFDSASLWQQCAPNLALIGQCLPDGPSVVEANFYVALGRLREGFVEPAERAEAVAQAAQQLALFAQWAEGCESNFLHKQLLIAAELARVRGEERAAMDLFAQAIDAAAASGFVACEALANERYAEFWLAQQQKQLASNFIREAHYHYRRWGAWQKCRQLEQRWPQIAFKLSEQRPLGSGRTTTLRSSSEGTGQLDLHSLLKANQLLAKELQLESLLQQMLGVLLESAGAEQGAIVLDEDDQLIVEALGGLHSGQGISCQRISLPLRELAGEPHALLPSALIEFVKLTRSTLILNNPASDERFARNHYLRERRPKSVICLPVLNQGKLVALVYLENNLLENAFTARHQQTLELLSAQAAISLVNARLYENLEAKVQQRTEELRQMSMKDGLTGIANRRAFDERLSIEWRRGLRQGLPLSLLMIDIDHFKQFNDHYGHLEGDRCIKLVAQALAAEAARAGDLVARYGGEEFAVLLPDSDAEAAARMAQACIDALNRLALPHERSPAAPLVSISVGHSTVQVAPDSTPEQLVAEADQALYRAKRAGRNQAVAFDALRR</sequence>
<dbReference type="PROSITE" id="PS00109">
    <property type="entry name" value="PROTEIN_KINASE_TYR"/>
    <property type="match status" value="1"/>
</dbReference>
<evidence type="ECO:0000259" key="2">
    <source>
        <dbReference type="PROSITE" id="PS50011"/>
    </source>
</evidence>
<keyword evidence="5" id="KW-1185">Reference proteome</keyword>
<dbReference type="PANTHER" id="PTHR43642">
    <property type="entry name" value="HYBRID SIGNAL TRANSDUCTION HISTIDINE KINASE G"/>
    <property type="match status" value="1"/>
</dbReference>
<dbReference type="InterPro" id="IPR041664">
    <property type="entry name" value="AAA_16"/>
</dbReference>
<dbReference type="SUPFAM" id="SSF55073">
    <property type="entry name" value="Nucleotide cyclase"/>
    <property type="match status" value="1"/>
</dbReference>
<evidence type="ECO:0000259" key="3">
    <source>
        <dbReference type="PROSITE" id="PS50887"/>
    </source>
</evidence>
<dbReference type="EC" id="2.7.7.65" evidence="4"/>
<dbReference type="InterPro" id="IPR029016">
    <property type="entry name" value="GAF-like_dom_sf"/>
</dbReference>
<proteinExistence type="predicted"/>
<dbReference type="SMART" id="SM00267">
    <property type="entry name" value="GGDEF"/>
    <property type="match status" value="1"/>
</dbReference>
<feature type="domain" description="GGDEF" evidence="3">
    <location>
        <begin position="1534"/>
        <end position="1671"/>
    </location>
</feature>
<dbReference type="SUPFAM" id="SSF52540">
    <property type="entry name" value="P-loop containing nucleoside triphosphate hydrolases"/>
    <property type="match status" value="1"/>
</dbReference>
<dbReference type="RefSeq" id="WP_315649731.1">
    <property type="nucleotide sequence ID" value="NZ_JAVXZY010000002.1"/>
</dbReference>
<evidence type="ECO:0000256" key="1">
    <source>
        <dbReference type="ARBA" id="ARBA00004167"/>
    </source>
</evidence>
<dbReference type="Gene3D" id="3.30.70.270">
    <property type="match status" value="1"/>
</dbReference>
<dbReference type="PANTHER" id="PTHR43642:SF1">
    <property type="entry name" value="HYBRID SIGNAL TRANSDUCTION HISTIDINE KINASE G"/>
    <property type="match status" value="1"/>
</dbReference>
<feature type="domain" description="Protein kinase" evidence="2">
    <location>
        <begin position="1"/>
        <end position="264"/>
    </location>
</feature>